<keyword evidence="2" id="KW-1185">Reference proteome</keyword>
<gene>
    <name evidence="1" type="ORF">NHG85_19140</name>
</gene>
<reference evidence="1" key="1">
    <citation type="submission" date="2022-06" db="EMBL/GenBank/DDBJ databases">
        <title>Limimaricola sediminis sp. nov., isolated from an intertidal sediment.</title>
        <authorList>
            <person name="Shao X."/>
        </authorList>
    </citation>
    <scope>NUCLEOTIDE SEQUENCE</scope>
    <source>
        <strain evidence="1">ASW11-118</strain>
    </source>
</reference>
<dbReference type="RefSeq" id="WP_253335340.1">
    <property type="nucleotide sequence ID" value="NZ_JAMYXC010000319.1"/>
</dbReference>
<comment type="caution">
    <text evidence="1">The sequence shown here is derived from an EMBL/GenBank/DDBJ whole genome shotgun (WGS) entry which is preliminary data.</text>
</comment>
<evidence type="ECO:0000313" key="1">
    <source>
        <dbReference type="EMBL" id="MCP1170623.1"/>
    </source>
</evidence>
<dbReference type="Proteomes" id="UP001139477">
    <property type="component" value="Unassembled WGS sequence"/>
</dbReference>
<name>A0A9X2JQJ1_9RHOB</name>
<dbReference type="EMBL" id="JAMYXC010000319">
    <property type="protein sequence ID" value="MCP1170623.1"/>
    <property type="molecule type" value="Genomic_DNA"/>
</dbReference>
<dbReference type="AlphaFoldDB" id="A0A9X2JQJ1"/>
<dbReference type="Pfam" id="PF12525">
    <property type="entry name" value="DUF3726"/>
    <property type="match status" value="1"/>
</dbReference>
<organism evidence="1 2">
    <name type="scientific">Limimaricola litoreus</name>
    <dbReference type="NCBI Taxonomy" id="2955316"/>
    <lineage>
        <taxon>Bacteria</taxon>
        <taxon>Pseudomonadati</taxon>
        <taxon>Pseudomonadota</taxon>
        <taxon>Alphaproteobacteria</taxon>
        <taxon>Rhodobacterales</taxon>
        <taxon>Paracoccaceae</taxon>
        <taxon>Limimaricola</taxon>
    </lineage>
</organism>
<dbReference type="InterPro" id="IPR022201">
    <property type="entry name" value="DUF3726"/>
</dbReference>
<accession>A0A9X2JQJ1</accession>
<evidence type="ECO:0000313" key="2">
    <source>
        <dbReference type="Proteomes" id="UP001139477"/>
    </source>
</evidence>
<proteinExistence type="predicted"/>
<sequence>MICSLNEIEALARKAARGGAMSWGLAEEAGKAVRWLSDNGFPGPWLLAELLRQNDGKPYCDLAPEQPDGILRARRGPLCPIIAGALICDRADELKAGATLRLHEVAVPLLLAPFAFAASRSAGVALALEWQGVSLLLDGGVPKLAGAAAVPAGAGTGTTSVTLTARDGQAPAWSPATPDRHVSAETFRILESFAFRTYAPATEASRAGAGAGSDMD</sequence>
<protein>
    <submittedName>
        <fullName evidence="1">DUF3726 domain-containing protein</fullName>
    </submittedName>
</protein>